<evidence type="ECO:0000313" key="3">
    <source>
        <dbReference type="Proteomes" id="UP000268908"/>
    </source>
</evidence>
<keyword evidence="3" id="KW-1185">Reference proteome</keyword>
<protein>
    <submittedName>
        <fullName evidence="2">Uncharacterized protein DUF4390</fullName>
    </submittedName>
</protein>
<gene>
    <name evidence="2" type="ORF">DFR35_0790</name>
</gene>
<dbReference type="InterPro" id="IPR025500">
    <property type="entry name" value="DUF4390"/>
</dbReference>
<feature type="signal peptide" evidence="1">
    <location>
        <begin position="1"/>
        <end position="29"/>
    </location>
</feature>
<evidence type="ECO:0000313" key="2">
    <source>
        <dbReference type="EMBL" id="RLJ68236.1"/>
    </source>
</evidence>
<dbReference type="AlphaFoldDB" id="A0A497XLV1"/>
<evidence type="ECO:0000256" key="1">
    <source>
        <dbReference type="SAM" id="SignalP"/>
    </source>
</evidence>
<name>A0A497XLV1_9PROT</name>
<sequence length="196" mass="21628">MASITRCCRSWLSRLALLLALALAGIAHAGSIEPVHADLKQGEDGHVLSAEFSVDLGSRLEEAVARGVPLYFNLEFVLERNRWYWLNEQVASITINYRLAYNALTRQYRLSVGGLHQSFATLAEAMRVIARISALPVADKGALKPGENYTAALRLSLDRSQLPKPLQVDAIANSDWQVSTKALRWQFSPAPESPAK</sequence>
<reference evidence="2 3" key="1">
    <citation type="submission" date="2018-10" db="EMBL/GenBank/DDBJ databases">
        <title>Genomic Encyclopedia of Type Strains, Phase IV (KMG-IV): sequencing the most valuable type-strain genomes for metagenomic binning, comparative biology and taxonomic classification.</title>
        <authorList>
            <person name="Goeker M."/>
        </authorList>
    </citation>
    <scope>NUCLEOTIDE SEQUENCE [LARGE SCALE GENOMIC DNA]</scope>
    <source>
        <strain evidence="2 3">DSM 26916</strain>
    </source>
</reference>
<dbReference type="RefSeq" id="WP_121240153.1">
    <property type="nucleotide sequence ID" value="NZ_BHVV01000001.1"/>
</dbReference>
<dbReference type="Proteomes" id="UP000268908">
    <property type="component" value="Unassembled WGS sequence"/>
</dbReference>
<dbReference type="OrthoDB" id="5298153at2"/>
<feature type="chain" id="PRO_5019768593" evidence="1">
    <location>
        <begin position="30"/>
        <end position="196"/>
    </location>
</feature>
<comment type="caution">
    <text evidence="2">The sequence shown here is derived from an EMBL/GenBank/DDBJ whole genome shotgun (WGS) entry which is preliminary data.</text>
</comment>
<proteinExistence type="predicted"/>
<organism evidence="2 3">
    <name type="scientific">Sulfurisoma sediminicola</name>
    <dbReference type="NCBI Taxonomy" id="1381557"/>
    <lineage>
        <taxon>Bacteria</taxon>
        <taxon>Pseudomonadati</taxon>
        <taxon>Pseudomonadota</taxon>
        <taxon>Betaproteobacteria</taxon>
        <taxon>Nitrosomonadales</taxon>
        <taxon>Sterolibacteriaceae</taxon>
        <taxon>Sulfurisoma</taxon>
    </lineage>
</organism>
<keyword evidence="1" id="KW-0732">Signal</keyword>
<dbReference type="EMBL" id="RCCI01000004">
    <property type="protein sequence ID" value="RLJ68236.1"/>
    <property type="molecule type" value="Genomic_DNA"/>
</dbReference>
<accession>A0A497XLV1</accession>
<dbReference type="Pfam" id="PF14334">
    <property type="entry name" value="DUF4390"/>
    <property type="match status" value="1"/>
</dbReference>